<evidence type="ECO:0000313" key="1">
    <source>
        <dbReference type="EMBL" id="KAF5863977.1"/>
    </source>
</evidence>
<name>A0A8H6A8Z5_PETAA</name>
<organism evidence="1 2">
    <name type="scientific">Petromyces alliaceus</name>
    <name type="common">Aspergillus alliaceus</name>
    <dbReference type="NCBI Taxonomy" id="209559"/>
    <lineage>
        <taxon>Eukaryota</taxon>
        <taxon>Fungi</taxon>
        <taxon>Dikarya</taxon>
        <taxon>Ascomycota</taxon>
        <taxon>Pezizomycotina</taxon>
        <taxon>Eurotiomycetes</taxon>
        <taxon>Eurotiomycetidae</taxon>
        <taxon>Eurotiales</taxon>
        <taxon>Aspergillaceae</taxon>
        <taxon>Aspergillus</taxon>
        <taxon>Aspergillus subgen. Circumdati</taxon>
    </lineage>
</organism>
<keyword evidence="2" id="KW-1185">Reference proteome</keyword>
<gene>
    <name evidence="1" type="ORF">ETB97_008912</name>
</gene>
<dbReference type="EMBL" id="SPNV01000041">
    <property type="protein sequence ID" value="KAF5863977.1"/>
    <property type="molecule type" value="Genomic_DNA"/>
</dbReference>
<accession>A0A8H6A8Z5</accession>
<dbReference type="SUPFAM" id="SSF51197">
    <property type="entry name" value="Clavaminate synthase-like"/>
    <property type="match status" value="1"/>
</dbReference>
<reference evidence="1 2" key="1">
    <citation type="submission" date="2019-04" db="EMBL/GenBank/DDBJ databases">
        <title>Aspergillus burnettii sp. nov., novel species from soil in southeast Queensland.</title>
        <authorList>
            <person name="Gilchrist C.L.M."/>
            <person name="Pitt J.I."/>
            <person name="Lange L."/>
            <person name="Lacey H.J."/>
            <person name="Vuong D."/>
            <person name="Midgley D.J."/>
            <person name="Greenfield P."/>
            <person name="Bradbury M."/>
            <person name="Lacey E."/>
            <person name="Busk P.K."/>
            <person name="Pilgaard B."/>
            <person name="Chooi Y.H."/>
            <person name="Piggott A.M."/>
        </authorList>
    </citation>
    <scope>NUCLEOTIDE SEQUENCE [LARGE SCALE GENOMIC DNA]</scope>
    <source>
        <strain evidence="1 2">FRR 5400</strain>
    </source>
</reference>
<evidence type="ECO:0000313" key="2">
    <source>
        <dbReference type="Proteomes" id="UP000541154"/>
    </source>
</evidence>
<comment type="caution">
    <text evidence="1">The sequence shown here is derived from an EMBL/GenBank/DDBJ whole genome shotgun (WGS) entry which is preliminary data.</text>
</comment>
<dbReference type="Proteomes" id="UP000541154">
    <property type="component" value="Unassembled WGS sequence"/>
</dbReference>
<dbReference type="AlphaFoldDB" id="A0A8H6A8Z5"/>
<sequence length="164" mass="18683">MQSGMKVSPHNPNAVKCAVRQEQLAEAKAKFKQDGWAVVPNIIDDTKAKEVVDRLWKAKEESERRGDPTYLDWLDPNSSNVLIFYLMELDSIFRELIAHPVAVEMVQSALGQTFLISNYTANIALPRSKSMGLYSDLSLQCPDPCLSTWRLNVVWCLHDMYRSH</sequence>
<proteinExistence type="predicted"/>
<protein>
    <submittedName>
        <fullName evidence="1">Uncharacterized protein</fullName>
    </submittedName>
</protein>
<dbReference type="Gene3D" id="2.60.120.620">
    <property type="entry name" value="q2cbj1_9rhob like domain"/>
    <property type="match status" value="1"/>
</dbReference>